<dbReference type="Proteomes" id="UP001178507">
    <property type="component" value="Unassembled WGS sequence"/>
</dbReference>
<proteinExistence type="predicted"/>
<evidence type="ECO:0000313" key="2">
    <source>
        <dbReference type="Proteomes" id="UP001178507"/>
    </source>
</evidence>
<comment type="caution">
    <text evidence="1">The sequence shown here is derived from an EMBL/GenBank/DDBJ whole genome shotgun (WGS) entry which is preliminary data.</text>
</comment>
<keyword evidence="2" id="KW-1185">Reference proteome</keyword>
<dbReference type="AlphaFoldDB" id="A0AA36J1H0"/>
<name>A0AA36J1H0_9DINO</name>
<dbReference type="EMBL" id="CAUJNA010003243">
    <property type="protein sequence ID" value="CAJ1396780.1"/>
    <property type="molecule type" value="Genomic_DNA"/>
</dbReference>
<evidence type="ECO:0000313" key="1">
    <source>
        <dbReference type="EMBL" id="CAJ1396780.1"/>
    </source>
</evidence>
<accession>A0AA36J1H0</accession>
<reference evidence="1" key="1">
    <citation type="submission" date="2023-08" db="EMBL/GenBank/DDBJ databases">
        <authorList>
            <person name="Chen Y."/>
            <person name="Shah S."/>
            <person name="Dougan E. K."/>
            <person name="Thang M."/>
            <person name="Chan C."/>
        </authorList>
    </citation>
    <scope>NUCLEOTIDE SEQUENCE</scope>
</reference>
<gene>
    <name evidence="1" type="ORF">EVOR1521_LOCUS20932</name>
</gene>
<protein>
    <submittedName>
        <fullName evidence="1">Uncharacterized protein</fullName>
    </submittedName>
</protein>
<organism evidence="1 2">
    <name type="scientific">Effrenium voratum</name>
    <dbReference type="NCBI Taxonomy" id="2562239"/>
    <lineage>
        <taxon>Eukaryota</taxon>
        <taxon>Sar</taxon>
        <taxon>Alveolata</taxon>
        <taxon>Dinophyceae</taxon>
        <taxon>Suessiales</taxon>
        <taxon>Symbiodiniaceae</taxon>
        <taxon>Effrenium</taxon>
    </lineage>
</organism>
<sequence length="99" mass="10834">MVADGATLEVLHAGAMGLPGCVAQSDEGRPETGSQLEVLLAQNWHYSGQRLKCSVQLASTAGRRRLQGAINGAMHRWRHTAARLVRRQVLLKQLPLRPN</sequence>